<keyword evidence="2" id="KW-1185">Reference proteome</keyword>
<evidence type="ECO:0000313" key="1">
    <source>
        <dbReference type="EMBL" id="KQC30204.1"/>
    </source>
</evidence>
<proteinExistence type="predicted"/>
<gene>
    <name evidence="1" type="ORF">AAY42_10180</name>
</gene>
<accession>A0A0Q1BZF9</accession>
<dbReference type="Proteomes" id="UP000050827">
    <property type="component" value="Unassembled WGS sequence"/>
</dbReference>
<dbReference type="EMBL" id="LCTZ01000002">
    <property type="protein sequence ID" value="KQC30204.1"/>
    <property type="molecule type" value="Genomic_DNA"/>
</dbReference>
<sequence>MTEEQQIKVVLGFDDQQMEERIMEDWLRWCENKSYSNQYSIPTQNGHVIFAERDDKDLQNLVADNSLFKFWLDAYLDCLLDFLDHVTDMKPLPSPEEALQILNRSVVDTHRLFSKRLLNHARSKKIVEYVGS</sequence>
<organism evidence="1 2">
    <name type="scientific">Flagellimonas eckloniae</name>
    <dbReference type="NCBI Taxonomy" id="346185"/>
    <lineage>
        <taxon>Bacteria</taxon>
        <taxon>Pseudomonadati</taxon>
        <taxon>Bacteroidota</taxon>
        <taxon>Flavobacteriia</taxon>
        <taxon>Flavobacteriales</taxon>
        <taxon>Flavobacteriaceae</taxon>
        <taxon>Flagellimonas</taxon>
    </lineage>
</organism>
<reference evidence="1 2" key="1">
    <citation type="submission" date="2015-04" db="EMBL/GenBank/DDBJ databases">
        <title>Complete genome of flavobacterium.</title>
        <authorList>
            <person name="Kwon Y.M."/>
            <person name="Kim S.-J."/>
        </authorList>
    </citation>
    <scope>NUCLEOTIDE SEQUENCE [LARGE SCALE GENOMIC DNA]</scope>
    <source>
        <strain evidence="1 2">DK169</strain>
    </source>
</reference>
<protein>
    <submittedName>
        <fullName evidence="1">Uncharacterized protein</fullName>
    </submittedName>
</protein>
<dbReference type="STRING" id="346185.AAY42_10180"/>
<evidence type="ECO:0000313" key="2">
    <source>
        <dbReference type="Proteomes" id="UP000050827"/>
    </source>
</evidence>
<dbReference type="AlphaFoldDB" id="A0A0Q1BZF9"/>
<name>A0A0Q1BZF9_9FLAO</name>
<dbReference type="RefSeq" id="WP_055394821.1">
    <property type="nucleotide sequence ID" value="NZ_LCTZ01000002.1"/>
</dbReference>
<comment type="caution">
    <text evidence="1">The sequence shown here is derived from an EMBL/GenBank/DDBJ whole genome shotgun (WGS) entry which is preliminary data.</text>
</comment>